<evidence type="ECO:0000313" key="8">
    <source>
        <dbReference type="EMBL" id="EHK17761.1"/>
    </source>
</evidence>
<dbReference type="InterPro" id="IPR001650">
    <property type="entry name" value="Helicase_C-like"/>
</dbReference>
<protein>
    <submittedName>
        <fullName evidence="8">Uncharacterized protein</fullName>
    </submittedName>
</protein>
<dbReference type="AlphaFoldDB" id="G9N6K1"/>
<keyword evidence="4" id="KW-0347">Helicase</keyword>
<dbReference type="VEuPathDB" id="FungiDB:TRIVIDRAFT_226707"/>
<dbReference type="InterPro" id="IPR011545">
    <property type="entry name" value="DEAD/DEAH_box_helicase_dom"/>
</dbReference>
<dbReference type="GO" id="GO:0004386">
    <property type="term" value="F:helicase activity"/>
    <property type="evidence" value="ECO:0007669"/>
    <property type="project" value="UniProtKB-KW"/>
</dbReference>
<dbReference type="CDD" id="cd17917">
    <property type="entry name" value="DEXHc_RHA-like"/>
    <property type="match status" value="1"/>
</dbReference>
<dbReference type="Gene3D" id="3.40.50.300">
    <property type="entry name" value="P-loop containing nucleotide triphosphate hydrolases"/>
    <property type="match status" value="2"/>
</dbReference>
<sequence length="698" mass="78464">MESIARNQLTVAQVQHLEDANQNPLTGKSWPQDHEGILQGRRRLPVYGRYQEILDNYHQSQVMILSSETGSGKSTQVPQLLVYDEYESGLQIACTQPRRLAATELASRVAEEMGVNLGEEVGYKIGGDHNVNQNKKKTRLAYMTEGVLLRQLRSDKLLSAYACVIIDEAHERTVDLDLLLALLKKVISRRKDFKVVIMSATMDTKLFQEYFDNCPLVHFPGLKFEVKTFYTAPEETGPDFVTLAAATVVHIHKNQEPGDILVFLPGENEIEKVCSMVRRNAKDLDVFPLYSSLPSGDQRLALDSSGPNRKCVVSTNIAETSLTIANVVYVIDTGLSRQLVYNPRLRLNMLEVRLISQASAKQRMGRAGRTKNGVCYRLYSKAVYDSMAPSTEPGIHCASIDSVVLNLVASGYRKLIDFDWLDAPHPESLARAAQHLQDWELLKDDGSLTRSGRLASKCPLDPIWYRAIEIGAKFGCSLDILDIALLCSSQKSIFIRPAGYRQAADLARTAFADPLSDHLTLANAFNTYMRVRQLNDQKNRPKIDLERWCTRHFLNMRALEEIDIKRGEMGASLEDTCKITPGRTSITDTTSVRKVLAIAFCTHTAIYRSGDTYRTVHENTPALLSPHSSLVGGNYEWIVYTAFQTSGRRQYLETATAINAEWLVDLPFFQDSRLPTTGDRLLRQENVKRSLDRARARI</sequence>
<feature type="domain" description="Helicase C-terminal" evidence="7">
    <location>
        <begin position="247"/>
        <end position="416"/>
    </location>
</feature>
<dbReference type="InterPro" id="IPR011709">
    <property type="entry name" value="DEAD-box_helicase_OB_fold"/>
</dbReference>
<dbReference type="InterPro" id="IPR027417">
    <property type="entry name" value="P-loop_NTPase"/>
</dbReference>
<dbReference type="eggNOG" id="KOG0925">
    <property type="taxonomic scope" value="Eukaryota"/>
</dbReference>
<evidence type="ECO:0000256" key="3">
    <source>
        <dbReference type="ARBA" id="ARBA00022801"/>
    </source>
</evidence>
<dbReference type="GO" id="GO:0016787">
    <property type="term" value="F:hydrolase activity"/>
    <property type="evidence" value="ECO:0007669"/>
    <property type="project" value="UniProtKB-KW"/>
</dbReference>
<dbReference type="HOGENOM" id="CLU_001832_5_11_1"/>
<dbReference type="PROSITE" id="PS00690">
    <property type="entry name" value="DEAH_ATP_HELICASE"/>
    <property type="match status" value="1"/>
</dbReference>
<dbReference type="Gene3D" id="1.20.120.1080">
    <property type="match status" value="1"/>
</dbReference>
<dbReference type="GO" id="GO:0003723">
    <property type="term" value="F:RNA binding"/>
    <property type="evidence" value="ECO:0007669"/>
    <property type="project" value="TreeGrafter"/>
</dbReference>
<dbReference type="STRING" id="413071.G9N6K1"/>
<evidence type="ECO:0000256" key="2">
    <source>
        <dbReference type="ARBA" id="ARBA00022741"/>
    </source>
</evidence>
<dbReference type="PROSITE" id="PS51192">
    <property type="entry name" value="HELICASE_ATP_BIND_1"/>
    <property type="match status" value="1"/>
</dbReference>
<dbReference type="PANTHER" id="PTHR18934">
    <property type="entry name" value="ATP-DEPENDENT RNA HELICASE"/>
    <property type="match status" value="1"/>
</dbReference>
<dbReference type="InParanoid" id="G9N6K1"/>
<dbReference type="PROSITE" id="PS51194">
    <property type="entry name" value="HELICASE_CTER"/>
    <property type="match status" value="1"/>
</dbReference>
<gene>
    <name evidence="8" type="ORF">TRIVIDRAFT_226707</name>
</gene>
<keyword evidence="9" id="KW-1185">Reference proteome</keyword>
<dbReference type="InterPro" id="IPR014001">
    <property type="entry name" value="Helicase_ATP-bd"/>
</dbReference>
<dbReference type="GO" id="GO:1990904">
    <property type="term" value="C:ribonucleoprotein complex"/>
    <property type="evidence" value="ECO:0007669"/>
    <property type="project" value="UniProtKB-ARBA"/>
</dbReference>
<evidence type="ECO:0000256" key="5">
    <source>
        <dbReference type="ARBA" id="ARBA00022840"/>
    </source>
</evidence>
<dbReference type="InterPro" id="IPR002464">
    <property type="entry name" value="DNA/RNA_helicase_DEAH_CS"/>
</dbReference>
<organism evidence="8 9">
    <name type="scientific">Hypocrea virens (strain Gv29-8 / FGSC 10586)</name>
    <name type="common">Gliocladium virens</name>
    <name type="synonym">Trichoderma virens</name>
    <dbReference type="NCBI Taxonomy" id="413071"/>
    <lineage>
        <taxon>Eukaryota</taxon>
        <taxon>Fungi</taxon>
        <taxon>Dikarya</taxon>
        <taxon>Ascomycota</taxon>
        <taxon>Pezizomycotina</taxon>
        <taxon>Sordariomycetes</taxon>
        <taxon>Hypocreomycetidae</taxon>
        <taxon>Hypocreales</taxon>
        <taxon>Hypocreaceae</taxon>
        <taxon>Trichoderma</taxon>
    </lineage>
</organism>
<dbReference type="SMART" id="SM00847">
    <property type="entry name" value="HA2"/>
    <property type="match status" value="1"/>
</dbReference>
<dbReference type="SMART" id="SM00490">
    <property type="entry name" value="HELICc"/>
    <property type="match status" value="1"/>
</dbReference>
<proteinExistence type="inferred from homology"/>
<dbReference type="SUPFAM" id="SSF52540">
    <property type="entry name" value="P-loop containing nucleoside triphosphate hydrolases"/>
    <property type="match status" value="1"/>
</dbReference>
<feature type="domain" description="Helicase ATP-binding" evidence="6">
    <location>
        <begin position="54"/>
        <end position="220"/>
    </location>
</feature>
<comment type="similarity">
    <text evidence="1">Belongs to the DEAD box helicase family. DEAH subfamily.</text>
</comment>
<dbReference type="SMART" id="SM00487">
    <property type="entry name" value="DEXDc"/>
    <property type="match status" value="1"/>
</dbReference>
<name>G9N6K1_HYPVG</name>
<evidence type="ECO:0000256" key="4">
    <source>
        <dbReference type="ARBA" id="ARBA00022806"/>
    </source>
</evidence>
<evidence type="ECO:0000313" key="9">
    <source>
        <dbReference type="Proteomes" id="UP000007115"/>
    </source>
</evidence>
<dbReference type="FunFam" id="3.40.50.300:FF:001922">
    <property type="entry name" value="DEAH (Asp-Glu-Ala-His) box polypeptide 29"/>
    <property type="match status" value="1"/>
</dbReference>
<dbReference type="Pfam" id="PF00271">
    <property type="entry name" value="Helicase_C"/>
    <property type="match status" value="1"/>
</dbReference>
<comment type="caution">
    <text evidence="8">The sequence shown here is derived from an EMBL/GenBank/DDBJ whole genome shotgun (WGS) entry which is preliminary data.</text>
</comment>
<dbReference type="RefSeq" id="XP_013951954.1">
    <property type="nucleotide sequence ID" value="XM_014096479.1"/>
</dbReference>
<keyword evidence="2" id="KW-0547">Nucleotide-binding</keyword>
<evidence type="ECO:0000259" key="6">
    <source>
        <dbReference type="PROSITE" id="PS51192"/>
    </source>
</evidence>
<dbReference type="InterPro" id="IPR007502">
    <property type="entry name" value="Helicase-assoc_dom"/>
</dbReference>
<keyword evidence="3" id="KW-0378">Hydrolase</keyword>
<dbReference type="GO" id="GO:0005524">
    <property type="term" value="F:ATP binding"/>
    <property type="evidence" value="ECO:0007669"/>
    <property type="project" value="UniProtKB-KW"/>
</dbReference>
<dbReference type="PANTHER" id="PTHR18934:SF99">
    <property type="entry name" value="ATP-DEPENDENT RNA HELICASE DHX37-RELATED"/>
    <property type="match status" value="1"/>
</dbReference>
<dbReference type="Pfam" id="PF07717">
    <property type="entry name" value="OB_NTP_bind"/>
    <property type="match status" value="1"/>
</dbReference>
<dbReference type="OMA" id="RRCIIST"/>
<dbReference type="GeneID" id="25792036"/>
<keyword evidence="5" id="KW-0067">ATP-binding</keyword>
<dbReference type="Pfam" id="PF00270">
    <property type="entry name" value="DEAD"/>
    <property type="match status" value="1"/>
</dbReference>
<evidence type="ECO:0000256" key="1">
    <source>
        <dbReference type="ARBA" id="ARBA00008792"/>
    </source>
</evidence>
<evidence type="ECO:0000259" key="7">
    <source>
        <dbReference type="PROSITE" id="PS51194"/>
    </source>
</evidence>
<dbReference type="Proteomes" id="UP000007115">
    <property type="component" value="Unassembled WGS sequence"/>
</dbReference>
<accession>G9N6K1</accession>
<dbReference type="EMBL" id="ABDF02000088">
    <property type="protein sequence ID" value="EHK17761.1"/>
    <property type="molecule type" value="Genomic_DNA"/>
</dbReference>
<reference evidence="8 9" key="1">
    <citation type="journal article" date="2011" name="Genome Biol.">
        <title>Comparative genome sequence analysis underscores mycoparasitism as the ancestral life style of Trichoderma.</title>
        <authorList>
            <person name="Kubicek C.P."/>
            <person name="Herrera-Estrella A."/>
            <person name="Seidl-Seiboth V."/>
            <person name="Martinez D.A."/>
            <person name="Druzhinina I.S."/>
            <person name="Thon M."/>
            <person name="Zeilinger S."/>
            <person name="Casas-Flores S."/>
            <person name="Horwitz B.A."/>
            <person name="Mukherjee P.K."/>
            <person name="Mukherjee M."/>
            <person name="Kredics L."/>
            <person name="Alcaraz L.D."/>
            <person name="Aerts A."/>
            <person name="Antal Z."/>
            <person name="Atanasova L."/>
            <person name="Cervantes-Badillo M.G."/>
            <person name="Challacombe J."/>
            <person name="Chertkov O."/>
            <person name="McCluskey K."/>
            <person name="Coulpier F."/>
            <person name="Deshpande N."/>
            <person name="von Doehren H."/>
            <person name="Ebbole D.J."/>
            <person name="Esquivel-Naranjo E.U."/>
            <person name="Fekete E."/>
            <person name="Flipphi M."/>
            <person name="Glaser F."/>
            <person name="Gomez-Rodriguez E.Y."/>
            <person name="Gruber S."/>
            <person name="Han C."/>
            <person name="Henrissat B."/>
            <person name="Hermosa R."/>
            <person name="Hernandez-Onate M."/>
            <person name="Karaffa L."/>
            <person name="Kosti I."/>
            <person name="Le Crom S."/>
            <person name="Lindquist E."/>
            <person name="Lucas S."/>
            <person name="Luebeck M."/>
            <person name="Luebeck P.S."/>
            <person name="Margeot A."/>
            <person name="Metz B."/>
            <person name="Misra M."/>
            <person name="Nevalainen H."/>
            <person name="Omann M."/>
            <person name="Packer N."/>
            <person name="Perrone G."/>
            <person name="Uresti-Rivera E.E."/>
            <person name="Salamov A."/>
            <person name="Schmoll M."/>
            <person name="Seiboth B."/>
            <person name="Shapiro H."/>
            <person name="Sukno S."/>
            <person name="Tamayo-Ramos J.A."/>
            <person name="Tisch D."/>
            <person name="Wiest A."/>
            <person name="Wilkinson H.H."/>
            <person name="Zhang M."/>
            <person name="Coutinho P.M."/>
            <person name="Kenerley C.M."/>
            <person name="Monte E."/>
            <person name="Baker S.E."/>
            <person name="Grigoriev I.V."/>
        </authorList>
    </citation>
    <scope>NUCLEOTIDE SEQUENCE [LARGE SCALE GENOMIC DNA]</scope>
    <source>
        <strain evidence="9">Gv29-8 / FGSC 10586</strain>
    </source>
</reference>
<dbReference type="CDD" id="cd18791">
    <property type="entry name" value="SF2_C_RHA"/>
    <property type="match status" value="1"/>
</dbReference>
<dbReference type="OrthoDB" id="10253254at2759"/>